<evidence type="ECO:0000256" key="8">
    <source>
        <dbReference type="ARBA" id="ARBA00023136"/>
    </source>
</evidence>
<dbReference type="AlphaFoldDB" id="A0A316YHY8"/>
<gene>
    <name evidence="11" type="ORF">FA10DRAFT_267647</name>
</gene>
<proteinExistence type="inferred from homology"/>
<dbReference type="GO" id="GO:0030148">
    <property type="term" value="P:sphingolipid biosynthetic process"/>
    <property type="evidence" value="ECO:0007669"/>
    <property type="project" value="TreeGrafter"/>
</dbReference>
<reference evidence="11 12" key="1">
    <citation type="journal article" date="2018" name="Mol. Biol. Evol.">
        <title>Broad Genomic Sampling Reveals a Smut Pathogenic Ancestry of the Fungal Clade Ustilaginomycotina.</title>
        <authorList>
            <person name="Kijpornyongpan T."/>
            <person name="Mondo S.J."/>
            <person name="Barry K."/>
            <person name="Sandor L."/>
            <person name="Lee J."/>
            <person name="Lipzen A."/>
            <person name="Pangilinan J."/>
            <person name="LaButti K."/>
            <person name="Hainaut M."/>
            <person name="Henrissat B."/>
            <person name="Grigoriev I.V."/>
            <person name="Spatafora J.W."/>
            <person name="Aime M.C."/>
        </authorList>
    </citation>
    <scope>NUCLEOTIDE SEQUENCE [LARGE SCALE GENOMIC DNA]</scope>
    <source>
        <strain evidence="11 12">MCA 4198</strain>
    </source>
</reference>
<evidence type="ECO:0000256" key="4">
    <source>
        <dbReference type="ARBA" id="ARBA00022692"/>
    </source>
</evidence>
<comment type="catalytic activity">
    <reaction evidence="10">
        <text>an acyl-CoA + malonyl-CoA + H(+) = a 3-oxoacyl-CoA + CO2 + CoA</text>
        <dbReference type="Rhea" id="RHEA:50252"/>
        <dbReference type="ChEBI" id="CHEBI:15378"/>
        <dbReference type="ChEBI" id="CHEBI:16526"/>
        <dbReference type="ChEBI" id="CHEBI:57287"/>
        <dbReference type="ChEBI" id="CHEBI:57384"/>
        <dbReference type="ChEBI" id="CHEBI:58342"/>
        <dbReference type="ChEBI" id="CHEBI:90726"/>
    </reaction>
    <physiologicalReaction direction="left-to-right" evidence="10">
        <dbReference type="Rhea" id="RHEA:50253"/>
    </physiologicalReaction>
</comment>
<dbReference type="GeneID" id="37043909"/>
<keyword evidence="8 10" id="KW-0472">Membrane</keyword>
<keyword evidence="5 10" id="KW-0276">Fatty acid metabolism</keyword>
<evidence type="ECO:0000256" key="2">
    <source>
        <dbReference type="ARBA" id="ARBA00022516"/>
    </source>
</evidence>
<sequence>MLRYPLDTPGQSLWTSLNEHPYPAKPAGLFLSDAAFRASLHPATPVLLSAVYLLATTLANRRKSAPRDMVKASATLQHAVLAHNIFLCLYSAWTAIHVVSILAPYFAQGASAGGLSGFKTALCTVPTHDASSTGLLRFITLFYYSKFYEVVDSIILVLKGKKVSNLQVYHHSGAMLTMWAGVRYSASPIWLFAAFNGTIHACMYAWYAASSLKLPIPGVLKRGMTTLQIAQLVSGGLVASLYLWMAYDPQAYPRHALPSLGARLTLPEDYYGSKSNATMESLASSTVYRPILTAEAVRDKVASSLSASGTAPCVSSSGQAFAVALNVAYLVPLITLFVRFYIRSYLAKQKTQ</sequence>
<dbReference type="GO" id="GO:0019367">
    <property type="term" value="P:fatty acid elongation, saturated fatty acid"/>
    <property type="evidence" value="ECO:0007669"/>
    <property type="project" value="TreeGrafter"/>
</dbReference>
<keyword evidence="3 10" id="KW-0808">Transferase</keyword>
<evidence type="ECO:0000256" key="10">
    <source>
        <dbReference type="RuleBase" id="RU361115"/>
    </source>
</evidence>
<keyword evidence="4 10" id="KW-0812">Transmembrane</keyword>
<evidence type="ECO:0000256" key="1">
    <source>
        <dbReference type="ARBA" id="ARBA00004141"/>
    </source>
</evidence>
<evidence type="ECO:0000256" key="3">
    <source>
        <dbReference type="ARBA" id="ARBA00022679"/>
    </source>
</evidence>
<evidence type="ECO:0000256" key="5">
    <source>
        <dbReference type="ARBA" id="ARBA00022832"/>
    </source>
</evidence>
<dbReference type="PANTHER" id="PTHR11157:SF169">
    <property type="entry name" value="ELONGATION OF FATTY ACIDS PROTEIN"/>
    <property type="match status" value="1"/>
</dbReference>
<feature type="transmembrane region" description="Helical" evidence="10">
    <location>
        <begin position="229"/>
        <end position="247"/>
    </location>
</feature>
<keyword evidence="6 10" id="KW-1133">Transmembrane helix</keyword>
<keyword evidence="9 10" id="KW-0275">Fatty acid biosynthesis</keyword>
<dbReference type="PANTHER" id="PTHR11157">
    <property type="entry name" value="FATTY ACID ACYL TRANSFERASE-RELATED"/>
    <property type="match status" value="1"/>
</dbReference>
<dbReference type="OrthoDB" id="10259681at2759"/>
<evidence type="ECO:0000313" key="11">
    <source>
        <dbReference type="EMBL" id="PWN89047.1"/>
    </source>
</evidence>
<dbReference type="GO" id="GO:0005789">
    <property type="term" value="C:endoplasmic reticulum membrane"/>
    <property type="evidence" value="ECO:0007669"/>
    <property type="project" value="TreeGrafter"/>
</dbReference>
<dbReference type="STRING" id="215250.A0A316YHY8"/>
<evidence type="ECO:0000256" key="9">
    <source>
        <dbReference type="ARBA" id="ARBA00023160"/>
    </source>
</evidence>
<dbReference type="InParanoid" id="A0A316YHY8"/>
<keyword evidence="7 10" id="KW-0443">Lipid metabolism</keyword>
<comment type="similarity">
    <text evidence="10">Belongs to the ELO family.</text>
</comment>
<dbReference type="GO" id="GO:0034626">
    <property type="term" value="P:fatty acid elongation, polyunsaturated fatty acid"/>
    <property type="evidence" value="ECO:0007669"/>
    <property type="project" value="TreeGrafter"/>
</dbReference>
<comment type="subcellular location">
    <subcellularLocation>
        <location evidence="1">Membrane</location>
        <topology evidence="1">Multi-pass membrane protein</topology>
    </subcellularLocation>
</comment>
<dbReference type="GO" id="GO:0034625">
    <property type="term" value="P:fatty acid elongation, monounsaturated fatty acid"/>
    <property type="evidence" value="ECO:0007669"/>
    <property type="project" value="TreeGrafter"/>
</dbReference>
<protein>
    <recommendedName>
        <fullName evidence="10">Elongation of fatty acids protein</fullName>
        <ecNumber evidence="10">2.3.1.-</ecNumber>
    </recommendedName>
</protein>
<dbReference type="GO" id="GO:0042761">
    <property type="term" value="P:very long-chain fatty acid biosynthetic process"/>
    <property type="evidence" value="ECO:0007669"/>
    <property type="project" value="TreeGrafter"/>
</dbReference>
<dbReference type="RefSeq" id="XP_025376245.1">
    <property type="nucleotide sequence ID" value="XM_025521993.1"/>
</dbReference>
<feature type="transmembrane region" description="Helical" evidence="10">
    <location>
        <begin position="80"/>
        <end position="107"/>
    </location>
</feature>
<feature type="transmembrane region" description="Helical" evidence="10">
    <location>
        <begin position="320"/>
        <end position="342"/>
    </location>
</feature>
<accession>A0A316YHY8</accession>
<organism evidence="11 12">
    <name type="scientific">Acaromyces ingoldii</name>
    <dbReference type="NCBI Taxonomy" id="215250"/>
    <lineage>
        <taxon>Eukaryota</taxon>
        <taxon>Fungi</taxon>
        <taxon>Dikarya</taxon>
        <taxon>Basidiomycota</taxon>
        <taxon>Ustilaginomycotina</taxon>
        <taxon>Exobasidiomycetes</taxon>
        <taxon>Exobasidiales</taxon>
        <taxon>Cryptobasidiaceae</taxon>
        <taxon>Acaromyces</taxon>
    </lineage>
</organism>
<keyword evidence="2 10" id="KW-0444">Lipid biosynthesis</keyword>
<dbReference type="EC" id="2.3.1.-" evidence="10"/>
<feature type="transmembrane region" description="Helical" evidence="10">
    <location>
        <begin position="40"/>
        <end position="59"/>
    </location>
</feature>
<name>A0A316YHY8_9BASI</name>
<evidence type="ECO:0000313" key="12">
    <source>
        <dbReference type="Proteomes" id="UP000245768"/>
    </source>
</evidence>
<dbReference type="GO" id="GO:0009922">
    <property type="term" value="F:fatty acid elongase activity"/>
    <property type="evidence" value="ECO:0007669"/>
    <property type="project" value="InterPro"/>
</dbReference>
<evidence type="ECO:0000256" key="7">
    <source>
        <dbReference type="ARBA" id="ARBA00023098"/>
    </source>
</evidence>
<feature type="transmembrane region" description="Helical" evidence="10">
    <location>
        <begin position="189"/>
        <end position="209"/>
    </location>
</feature>
<dbReference type="Pfam" id="PF01151">
    <property type="entry name" value="ELO"/>
    <property type="match status" value="1"/>
</dbReference>
<keyword evidence="12" id="KW-1185">Reference proteome</keyword>
<dbReference type="Proteomes" id="UP000245768">
    <property type="component" value="Unassembled WGS sequence"/>
</dbReference>
<dbReference type="EMBL" id="KZ819637">
    <property type="protein sequence ID" value="PWN89047.1"/>
    <property type="molecule type" value="Genomic_DNA"/>
</dbReference>
<evidence type="ECO:0000256" key="6">
    <source>
        <dbReference type="ARBA" id="ARBA00022989"/>
    </source>
</evidence>
<dbReference type="InterPro" id="IPR002076">
    <property type="entry name" value="ELO_fam"/>
</dbReference>